<evidence type="ECO:0000256" key="2">
    <source>
        <dbReference type="ARBA" id="ARBA00007249"/>
    </source>
</evidence>
<dbReference type="SUPFAM" id="SSF52540">
    <property type="entry name" value="P-loop containing nucleoside triphosphate hydrolases"/>
    <property type="match status" value="1"/>
</dbReference>
<feature type="region of interest" description="Disordered" evidence="5">
    <location>
        <begin position="295"/>
        <end position="354"/>
    </location>
</feature>
<evidence type="ECO:0000259" key="7">
    <source>
        <dbReference type="Pfam" id="PF22594"/>
    </source>
</evidence>
<keyword evidence="9" id="KW-1185">Reference proteome</keyword>
<gene>
    <name evidence="8" type="ORF">HYH03_013745</name>
</gene>
<dbReference type="Pfam" id="PF22594">
    <property type="entry name" value="GTP-eEF1A_C"/>
    <property type="match status" value="1"/>
</dbReference>
<organism evidence="8 9">
    <name type="scientific">Edaphochlamys debaryana</name>
    <dbReference type="NCBI Taxonomy" id="47281"/>
    <lineage>
        <taxon>Eukaryota</taxon>
        <taxon>Viridiplantae</taxon>
        <taxon>Chlorophyta</taxon>
        <taxon>core chlorophytes</taxon>
        <taxon>Chlorophyceae</taxon>
        <taxon>CS clade</taxon>
        <taxon>Chlamydomonadales</taxon>
        <taxon>Chlamydomonadales incertae sedis</taxon>
        <taxon>Edaphochlamys</taxon>
    </lineage>
</organism>
<feature type="compositionally biased region" description="Gly residues" evidence="5">
    <location>
        <begin position="592"/>
        <end position="604"/>
    </location>
</feature>
<dbReference type="OrthoDB" id="342024at2759"/>
<feature type="region of interest" description="Disordered" evidence="5">
    <location>
        <begin position="549"/>
        <end position="668"/>
    </location>
</feature>
<dbReference type="InterPro" id="IPR009001">
    <property type="entry name" value="Transl_elong_EF1A/Init_IF2_C"/>
</dbReference>
<dbReference type="SUPFAM" id="SSF50447">
    <property type="entry name" value="Translation proteins"/>
    <property type="match status" value="2"/>
</dbReference>
<feature type="domain" description="GTP-eEF1A C-terminal" evidence="7">
    <location>
        <begin position="429"/>
        <end position="522"/>
    </location>
</feature>
<feature type="compositionally biased region" description="Low complexity" evidence="5">
    <location>
        <begin position="307"/>
        <end position="354"/>
    </location>
</feature>
<keyword evidence="3" id="KW-0547">Nucleotide-binding</keyword>
<dbReference type="Gene3D" id="3.40.50.300">
    <property type="entry name" value="P-loop containing nucleotide triphosphate hydrolases"/>
    <property type="match status" value="1"/>
</dbReference>
<comment type="function">
    <text evidence="1">This protein promotes the GTP-dependent binding of aminoacyl-tRNA to the A-site of ribosomes during protein biosynthesis.</text>
</comment>
<evidence type="ECO:0000259" key="6">
    <source>
        <dbReference type="Pfam" id="PF00009"/>
    </source>
</evidence>
<evidence type="ECO:0008006" key="10">
    <source>
        <dbReference type="Google" id="ProtNLM"/>
    </source>
</evidence>
<evidence type="ECO:0000256" key="3">
    <source>
        <dbReference type="ARBA" id="ARBA00022741"/>
    </source>
</evidence>
<reference evidence="8" key="1">
    <citation type="journal article" date="2020" name="bioRxiv">
        <title>Comparative genomics of Chlamydomonas.</title>
        <authorList>
            <person name="Craig R.J."/>
            <person name="Hasan A.R."/>
            <person name="Ness R.W."/>
            <person name="Keightley P.D."/>
        </authorList>
    </citation>
    <scope>NUCLEOTIDE SEQUENCE</scope>
    <source>
        <strain evidence="8">CCAP 11/70</strain>
    </source>
</reference>
<evidence type="ECO:0000313" key="9">
    <source>
        <dbReference type="Proteomes" id="UP000612055"/>
    </source>
</evidence>
<sequence>MADATTGETRGSATVVFLGHIGAGKSTTVGHCLKQLKAVDKRLLDRTEKETTNRPSSRYAWIVDRLPVERATSSSVDFKLSRLWLSPGDLARAGAGAGTDSPAAAGGLDLTMVDTPGNPEYLRNAIAGITQADLAVMVVDARTQMLESALNEQSGRDLGMLAAGLVNAKKLVVAVNHLDAAYDTDLSEQRFTEAQAAITKMLRKLFTQEAISFVPISGYQGDNLTEPAPKLGWWRGPALLGAVAAALAAAPGPGAQRPPQEAAALALRLPLMGAFRVGGIGTVLAGRVAGGRLHRGTPALLTPPPATSTATSTPAHASAHASASAAGPGRSSAQAASASAPAPAPAGPSTSTASASACASASASASAAGSANGRRWEARSLETFHDTLSQVGPGDWVGLAVKGLPAWALRRGAVLSDAGDRPAEPAAAFTARIQVMRDPTSKREGRERPMRPGFVALVHVHTAQVPCRLVSVKRISQKSEPLPGEALKEGDVAEVELAPLQPLVVEPFREYPSMGRFAMRSSMVLELGGRKVQTQVVVAVGRVESVRYKGPEDVPAPPAAAPEPGPAGSGQSGADTAAGAAEASSSTAAEGGQQGESGGEGVAGAGEASTSAADGAGEGPGGEASGADGAGANGPTEAGAGEGGTELGAGDEAGATAGGTGDLSDPIDLSTALSGEAAEGAMGLAVEGGQEHGQAAAADRHVPPSPSTAAATTLTAPSSGGGGGSAAPLPTRRRPSFVIILTDDQDDLLNSTHPHFMPALNARLGHKGTRLSNFVVSTGCEDNAAFLSAEHRATGYQPRGLSSMDAITEYLFALYNHCWSLNGAPRVCRSGEYQTDVIRDKALGFIRPSIRPSIPSIGACQGSACAAA</sequence>
<evidence type="ECO:0000256" key="1">
    <source>
        <dbReference type="ARBA" id="ARBA00003982"/>
    </source>
</evidence>
<feature type="compositionally biased region" description="Low complexity" evidence="5">
    <location>
        <begin position="707"/>
        <end position="718"/>
    </location>
</feature>
<dbReference type="SUPFAM" id="SSF50465">
    <property type="entry name" value="EF-Tu/eEF-1alpha/eIF2-gamma C-terminal domain"/>
    <property type="match status" value="1"/>
</dbReference>
<keyword evidence="4" id="KW-0342">GTP-binding</keyword>
<feature type="domain" description="Tr-type G" evidence="6">
    <location>
        <begin position="14"/>
        <end position="225"/>
    </location>
</feature>
<comment type="caution">
    <text evidence="8">The sequence shown here is derived from an EMBL/GenBank/DDBJ whole genome shotgun (WGS) entry which is preliminary data.</text>
</comment>
<dbReference type="InterPro" id="IPR000795">
    <property type="entry name" value="T_Tr_GTP-bd_dom"/>
</dbReference>
<dbReference type="InterPro" id="IPR054696">
    <property type="entry name" value="GTP-eEF1A_C"/>
</dbReference>
<dbReference type="GO" id="GO:0005525">
    <property type="term" value="F:GTP binding"/>
    <property type="evidence" value="ECO:0007669"/>
    <property type="project" value="UniProtKB-KW"/>
</dbReference>
<comment type="similarity">
    <text evidence="2">Belongs to the TRAFAC class translation factor GTPase superfamily. Classic translation factor GTPase family. EF-Tu/EF-1A subfamily.</text>
</comment>
<dbReference type="InterPro" id="IPR050100">
    <property type="entry name" value="TRAFAC_GTPase_members"/>
</dbReference>
<dbReference type="Proteomes" id="UP000612055">
    <property type="component" value="Unassembled WGS sequence"/>
</dbReference>
<dbReference type="Gene3D" id="2.40.30.10">
    <property type="entry name" value="Translation factors"/>
    <property type="match status" value="3"/>
</dbReference>
<dbReference type="InterPro" id="IPR027417">
    <property type="entry name" value="P-loop_NTPase"/>
</dbReference>
<dbReference type="Pfam" id="PF00009">
    <property type="entry name" value="GTP_EFTU"/>
    <property type="match status" value="1"/>
</dbReference>
<dbReference type="PRINTS" id="PR00315">
    <property type="entry name" value="ELONGATNFCT"/>
</dbReference>
<dbReference type="EMBL" id="JAEHOE010000094">
    <property type="protein sequence ID" value="KAG2487606.1"/>
    <property type="molecule type" value="Genomic_DNA"/>
</dbReference>
<dbReference type="GO" id="GO:0003924">
    <property type="term" value="F:GTPase activity"/>
    <property type="evidence" value="ECO:0007669"/>
    <property type="project" value="InterPro"/>
</dbReference>
<evidence type="ECO:0000313" key="8">
    <source>
        <dbReference type="EMBL" id="KAG2487606.1"/>
    </source>
</evidence>
<dbReference type="AlphaFoldDB" id="A0A835XPD9"/>
<dbReference type="PANTHER" id="PTHR23115">
    <property type="entry name" value="TRANSLATION FACTOR"/>
    <property type="match status" value="1"/>
</dbReference>
<proteinExistence type="inferred from homology"/>
<feature type="region of interest" description="Disordered" evidence="5">
    <location>
        <begin position="687"/>
        <end position="731"/>
    </location>
</feature>
<feature type="compositionally biased region" description="Gly residues" evidence="5">
    <location>
        <begin position="616"/>
        <end position="632"/>
    </location>
</feature>
<accession>A0A835XPD9</accession>
<evidence type="ECO:0000256" key="5">
    <source>
        <dbReference type="SAM" id="MobiDB-lite"/>
    </source>
</evidence>
<evidence type="ECO:0000256" key="4">
    <source>
        <dbReference type="ARBA" id="ARBA00023134"/>
    </source>
</evidence>
<dbReference type="InterPro" id="IPR009000">
    <property type="entry name" value="Transl_B-barrel_sf"/>
</dbReference>
<name>A0A835XPD9_9CHLO</name>
<feature type="compositionally biased region" description="Low complexity" evidence="5">
    <location>
        <begin position="605"/>
        <end position="615"/>
    </location>
</feature>
<protein>
    <recommendedName>
        <fullName evidence="10">Tr-type G domain-containing protein</fullName>
    </recommendedName>
</protein>
<feature type="compositionally biased region" description="Pro residues" evidence="5">
    <location>
        <begin position="554"/>
        <end position="565"/>
    </location>
</feature>
<feature type="compositionally biased region" description="Low complexity" evidence="5">
    <location>
        <begin position="572"/>
        <end position="591"/>
    </location>
</feature>